<feature type="region of interest" description="Disordered" evidence="3">
    <location>
        <begin position="487"/>
        <end position="506"/>
    </location>
</feature>
<dbReference type="InterPro" id="IPR011765">
    <property type="entry name" value="Pept_M16_N"/>
</dbReference>
<keyword evidence="8" id="KW-1185">Reference proteome</keyword>
<proteinExistence type="inferred from homology"/>
<dbReference type="SUPFAM" id="SSF63411">
    <property type="entry name" value="LuxS/MPP-like metallohydrolase"/>
    <property type="match status" value="4"/>
</dbReference>
<feature type="domain" description="Peptidase M16 N-terminal" evidence="5">
    <location>
        <begin position="546"/>
        <end position="680"/>
    </location>
</feature>
<evidence type="ECO:0000259" key="5">
    <source>
        <dbReference type="Pfam" id="PF00675"/>
    </source>
</evidence>
<dbReference type="InterPro" id="IPR011249">
    <property type="entry name" value="Metalloenz_LuxS/M16"/>
</dbReference>
<dbReference type="PANTHER" id="PTHR11851:SF49">
    <property type="entry name" value="MITOCHONDRIAL-PROCESSING PEPTIDASE SUBUNIT ALPHA"/>
    <property type="match status" value="1"/>
</dbReference>
<feature type="chain" id="PRO_5046200930" evidence="4">
    <location>
        <begin position="29"/>
        <end position="949"/>
    </location>
</feature>
<dbReference type="InterPro" id="IPR050361">
    <property type="entry name" value="MPP/UQCRC_Complex"/>
</dbReference>
<feature type="domain" description="Peptidase M16 C-terminal" evidence="6">
    <location>
        <begin position="697"/>
        <end position="876"/>
    </location>
</feature>
<dbReference type="PANTHER" id="PTHR11851">
    <property type="entry name" value="METALLOPROTEASE"/>
    <property type="match status" value="1"/>
</dbReference>
<protein>
    <submittedName>
        <fullName evidence="7">M16 family metallopeptidase</fullName>
    </submittedName>
</protein>
<comment type="caution">
    <text evidence="7">The sequence shown here is derived from an EMBL/GenBank/DDBJ whole genome shotgun (WGS) entry which is preliminary data.</text>
</comment>
<feature type="coiled-coil region" evidence="2">
    <location>
        <begin position="164"/>
        <end position="198"/>
    </location>
</feature>
<dbReference type="Pfam" id="PF05193">
    <property type="entry name" value="Peptidase_M16_C"/>
    <property type="match status" value="2"/>
</dbReference>
<dbReference type="Gene3D" id="3.30.830.10">
    <property type="entry name" value="Metalloenzyme, LuxS/M16 peptidase-like"/>
    <property type="match status" value="4"/>
</dbReference>
<evidence type="ECO:0000256" key="2">
    <source>
        <dbReference type="SAM" id="Coils"/>
    </source>
</evidence>
<dbReference type="RefSeq" id="WP_413262238.1">
    <property type="nucleotide sequence ID" value="NZ_JBHFNR010000040.1"/>
</dbReference>
<comment type="similarity">
    <text evidence="1">Belongs to the peptidase M16 family.</text>
</comment>
<evidence type="ECO:0000313" key="7">
    <source>
        <dbReference type="EMBL" id="MFB2892569.1"/>
    </source>
</evidence>
<evidence type="ECO:0000313" key="8">
    <source>
        <dbReference type="Proteomes" id="UP001576784"/>
    </source>
</evidence>
<gene>
    <name evidence="7" type="ORF">ACE1CI_06450</name>
</gene>
<sequence>MSFSSLWRKYRRFGLIFSFCLVTTLLFASVATSTPPTISPDLPTQKLKPNLELAVNTPQPAPNLTENVRKTVLENGLTVLTKEVAMAPVVTVQVWYKVGSRNEEPGVNGIAHQLEHMLFKGTTDRPIQFDYLFSTLGSDSNAFTGYDQTAYYGTVERDKLTALLTLEADRMQNARLDKEDLEREKRVVISELQGYENSPDFRLYRAVTKAAFPNNMYGLPVGGTKADVEKFTPEQVRYYYETFYSPDNAILLIVGDFQTEPTLQTVKELFGNIPPRGEAERKKLLEKPGTPVNTSSPTTKSKAPILLKEPGSVPLLQIIYPLPKAGDTDEAALQVMDYVLTGGRSSRFYEALVDSGIANSVEGEVSSLAGMGWYGISASAAPNQRLQKVEGVIRQVITTLQNRGVTAEELKRAKAQFKAGAILGNRDINSQASQLGEAVTATDDYRYTDTLMAAISQVTAADVQRVAKKYLTPAKSVVGYFQPSQLRSEAKPQSVNNHQTQGNYNSGGRVDLELVAKYLPAISSSSETPTQKVLPESFTLDNGMQVLLLPDKSTPAVTLSGYIRAGTEFDPKNKSGLAGLTAGNLMNGTKTKNVLAIVKYLENIGASLGFEEAAEGVSIDGSSLSDDLPTLIKTLADVLQNATFPAEQLEITREMAISDVEQSKDDPEFIAYKTLQQTVYPPSHPFYDFPTVKSLRSITRAEIVQFYKQHYRPDTMILTLMGDFDSATVRSLIGQQFANWKATGVPPEVSFPDVPMPKKTVQLNPVVPGKSQSITFMGYPAIKRNDPRYYSALVFNHILGGSSSASKLLEEIRDRLGLTYGIYSSFNAGKQAGLFLINMQTAPEDAKKAISSTLTLLQQVHTQGVTNAEVENAKNSISRSYTVELADPDNLAGAILMNRVYGLDISELHNFPQRIQAVTTEEVNQVAKELLRPDNLVIVTAGPSLAAAK</sequence>
<accession>A0ABV4XLH2</accession>
<keyword evidence="4" id="KW-0732">Signal</keyword>
<keyword evidence="2" id="KW-0175">Coiled coil</keyword>
<feature type="domain" description="Peptidase M16 N-terminal" evidence="5">
    <location>
        <begin position="79"/>
        <end position="224"/>
    </location>
</feature>
<dbReference type="Proteomes" id="UP001576784">
    <property type="component" value="Unassembled WGS sequence"/>
</dbReference>
<organism evidence="7 8">
    <name type="scientific">Floridaenema flaviceps BLCC-F50</name>
    <dbReference type="NCBI Taxonomy" id="3153642"/>
    <lineage>
        <taxon>Bacteria</taxon>
        <taxon>Bacillati</taxon>
        <taxon>Cyanobacteriota</taxon>
        <taxon>Cyanophyceae</taxon>
        <taxon>Oscillatoriophycideae</taxon>
        <taxon>Aerosakkonematales</taxon>
        <taxon>Aerosakkonemataceae</taxon>
        <taxon>Floridanema</taxon>
        <taxon>Floridanema flaviceps</taxon>
    </lineage>
</organism>
<evidence type="ECO:0000256" key="3">
    <source>
        <dbReference type="SAM" id="MobiDB-lite"/>
    </source>
</evidence>
<evidence type="ECO:0000256" key="1">
    <source>
        <dbReference type="ARBA" id="ARBA00007261"/>
    </source>
</evidence>
<dbReference type="EMBL" id="JBHFNR010000040">
    <property type="protein sequence ID" value="MFB2892569.1"/>
    <property type="molecule type" value="Genomic_DNA"/>
</dbReference>
<evidence type="ECO:0000259" key="6">
    <source>
        <dbReference type="Pfam" id="PF05193"/>
    </source>
</evidence>
<reference evidence="7 8" key="1">
    <citation type="submission" date="2024-09" db="EMBL/GenBank/DDBJ databases">
        <title>Floridaenema gen nov. (Aerosakkonemataceae, Aerosakkonematales ord. nov., Cyanobacteria) from benthic tropical and subtropical fresh waters, with the description of four new species.</title>
        <authorList>
            <person name="Moretto J.A."/>
            <person name="Berthold D.E."/>
            <person name="Lefler F.W."/>
            <person name="Huang I.-S."/>
            <person name="Laughinghouse H. IV."/>
        </authorList>
    </citation>
    <scope>NUCLEOTIDE SEQUENCE [LARGE SCALE GENOMIC DNA]</scope>
    <source>
        <strain evidence="7 8">BLCC-F50</strain>
    </source>
</reference>
<feature type="signal peptide" evidence="4">
    <location>
        <begin position="1"/>
        <end position="28"/>
    </location>
</feature>
<dbReference type="InterPro" id="IPR007863">
    <property type="entry name" value="Peptidase_M16_C"/>
</dbReference>
<name>A0ABV4XLH2_9CYAN</name>
<feature type="domain" description="Peptidase M16 C-terminal" evidence="6">
    <location>
        <begin position="230"/>
        <end position="416"/>
    </location>
</feature>
<evidence type="ECO:0000256" key="4">
    <source>
        <dbReference type="SAM" id="SignalP"/>
    </source>
</evidence>
<dbReference type="Pfam" id="PF00675">
    <property type="entry name" value="Peptidase_M16"/>
    <property type="match status" value="2"/>
</dbReference>